<keyword evidence="2" id="KW-1185">Reference proteome</keyword>
<proteinExistence type="predicted"/>
<sequence length="141" mass="15821">MPPTARTASCLLPPRKAGPAVCDRSHDVESPYYQPLNPCISGMRSQRWISIESQTPHNIANANNPKFVAGRKSYSLIDFLTSSSMGWVIIRDTALVVETARSMTTQLRWDVRLIELDRSSDEKLLFLLTLIINGTLTFEVL</sequence>
<dbReference type="AlphaFoldDB" id="A0A4S8JXC0"/>
<evidence type="ECO:0000313" key="2">
    <source>
        <dbReference type="Proteomes" id="UP000317650"/>
    </source>
</evidence>
<reference evidence="1 2" key="1">
    <citation type="journal article" date="2019" name="Nat. Plants">
        <title>Genome sequencing of Musa balbisiana reveals subgenome evolution and function divergence in polyploid bananas.</title>
        <authorList>
            <person name="Yao X."/>
        </authorList>
    </citation>
    <scope>NUCLEOTIDE SEQUENCE [LARGE SCALE GENOMIC DNA]</scope>
    <source>
        <strain evidence="2">cv. DH-PKW</strain>
        <tissue evidence="1">Leaves</tissue>
    </source>
</reference>
<protein>
    <submittedName>
        <fullName evidence="1">Uncharacterized protein</fullName>
    </submittedName>
</protein>
<accession>A0A4S8JXC0</accession>
<name>A0A4S8JXC0_MUSBA</name>
<comment type="caution">
    <text evidence="1">The sequence shown here is derived from an EMBL/GenBank/DDBJ whole genome shotgun (WGS) entry which is preliminary data.</text>
</comment>
<dbReference type="EMBL" id="PYDT01000003">
    <property type="protein sequence ID" value="THU66943.1"/>
    <property type="molecule type" value="Genomic_DNA"/>
</dbReference>
<organism evidence="1 2">
    <name type="scientific">Musa balbisiana</name>
    <name type="common">Banana</name>
    <dbReference type="NCBI Taxonomy" id="52838"/>
    <lineage>
        <taxon>Eukaryota</taxon>
        <taxon>Viridiplantae</taxon>
        <taxon>Streptophyta</taxon>
        <taxon>Embryophyta</taxon>
        <taxon>Tracheophyta</taxon>
        <taxon>Spermatophyta</taxon>
        <taxon>Magnoliopsida</taxon>
        <taxon>Liliopsida</taxon>
        <taxon>Zingiberales</taxon>
        <taxon>Musaceae</taxon>
        <taxon>Musa</taxon>
    </lineage>
</organism>
<evidence type="ECO:0000313" key="1">
    <source>
        <dbReference type="EMBL" id="THU66943.1"/>
    </source>
</evidence>
<dbReference type="Proteomes" id="UP000317650">
    <property type="component" value="Chromosome 5"/>
</dbReference>
<gene>
    <name evidence="1" type="ORF">C4D60_Mb05t19490</name>
</gene>